<dbReference type="InterPro" id="IPR016167">
    <property type="entry name" value="FAD-bd_PCMH_sub1"/>
</dbReference>
<dbReference type="SUPFAM" id="SSF55447">
    <property type="entry name" value="CO dehydrogenase flavoprotein C-terminal domain-like"/>
    <property type="match status" value="1"/>
</dbReference>
<dbReference type="SMART" id="SM01092">
    <property type="entry name" value="CO_deh_flav_C"/>
    <property type="match status" value="1"/>
</dbReference>
<proteinExistence type="predicted"/>
<dbReference type="InterPro" id="IPR017608">
    <property type="entry name" value="4hydrxbenzoyl-CoA_Rdtase_bsu"/>
</dbReference>
<evidence type="ECO:0000313" key="6">
    <source>
        <dbReference type="Proteomes" id="UP000031971"/>
    </source>
</evidence>
<keyword evidence="3" id="KW-0560">Oxidoreductase</keyword>
<keyword evidence="6" id="KW-1185">Reference proteome</keyword>
<dbReference type="InterPro" id="IPR051312">
    <property type="entry name" value="Diverse_Substr_Oxidored"/>
</dbReference>
<dbReference type="InterPro" id="IPR016166">
    <property type="entry name" value="FAD-bd_PCMH"/>
</dbReference>
<dbReference type="PANTHER" id="PTHR42659">
    <property type="entry name" value="XANTHINE DEHYDROGENASE SUBUNIT C-RELATED"/>
    <property type="match status" value="1"/>
</dbReference>
<dbReference type="Gene3D" id="3.30.465.10">
    <property type="match status" value="2"/>
</dbReference>
<dbReference type="InterPro" id="IPR002346">
    <property type="entry name" value="Mopterin_DH_FAD-bd"/>
</dbReference>
<comment type="caution">
    <text evidence="5">The sequence shown here is derived from an EMBL/GenBank/DDBJ whole genome shotgun (WGS) entry which is preliminary data.</text>
</comment>
<evidence type="ECO:0000256" key="2">
    <source>
        <dbReference type="ARBA" id="ARBA00022827"/>
    </source>
</evidence>
<dbReference type="InterPro" id="IPR005107">
    <property type="entry name" value="CO_DH_flav_C"/>
</dbReference>
<dbReference type="Pfam" id="PF03450">
    <property type="entry name" value="CO_deh_flav_C"/>
    <property type="match status" value="1"/>
</dbReference>
<dbReference type="Pfam" id="PF00941">
    <property type="entry name" value="FAD_binding_5"/>
    <property type="match status" value="1"/>
</dbReference>
<evidence type="ECO:0000313" key="5">
    <source>
        <dbReference type="EMBL" id="KIL98519.1"/>
    </source>
</evidence>
<keyword evidence="2" id="KW-0274">FAD</keyword>
<reference evidence="5 6" key="1">
    <citation type="submission" date="2015-01" db="EMBL/GenBank/DDBJ databases">
        <title>Genome Sequence of Magnetospirillum magnetotacticum Strain MS-1.</title>
        <authorList>
            <person name="Marinov G.K."/>
            <person name="Smalley M.D."/>
            <person name="DeSalvo G."/>
        </authorList>
    </citation>
    <scope>NUCLEOTIDE SEQUENCE [LARGE SCALE GENOMIC DNA]</scope>
    <source>
        <strain evidence="5 6">MS-1</strain>
    </source>
</reference>
<dbReference type="STRING" id="272627.CCC_01969"/>
<dbReference type="RefSeq" id="WP_041040918.1">
    <property type="nucleotide sequence ID" value="NZ_JXSL01000027.1"/>
</dbReference>
<keyword evidence="1" id="KW-0285">Flavoprotein</keyword>
<evidence type="ECO:0000256" key="3">
    <source>
        <dbReference type="ARBA" id="ARBA00023002"/>
    </source>
</evidence>
<evidence type="ECO:0000256" key="1">
    <source>
        <dbReference type="ARBA" id="ARBA00022630"/>
    </source>
</evidence>
<dbReference type="InterPro" id="IPR016169">
    <property type="entry name" value="FAD-bd_PCMH_sub2"/>
</dbReference>
<dbReference type="NCBIfam" id="TIGR03195">
    <property type="entry name" value="4hydrxCoA_B"/>
    <property type="match status" value="1"/>
</dbReference>
<dbReference type="InterPro" id="IPR036318">
    <property type="entry name" value="FAD-bd_PCMH-like_sf"/>
</dbReference>
<sequence>MNILPDFRTIRPASLAEAVAALAAPGAEPLSGGTDLLPNLRRGLGKPETLVDLTGITGFAAISVGADGSLRIGAGATLEDIAEDARILASWPAIAHAASLVAGPSHRAAATLGGNLCQDTRCVFYNQSEWWRSGNGFCLKYEGDKCHVVVKSDRCYATYHGDVAPALMVLNATAEIVGPKGLRQLAMADLFKESGAEHLALESGEVLAAVLVPPASGWVAAYSKVRVRDAIDFPLAGVAVAMKRDGNAIAGLRVAITGTNSAPLMVATDALWGRSWNDETAEALVQAVRKVSNVLKTTVAGVKYRRRVLLAVARKQMDDLWNGK</sequence>
<dbReference type="PROSITE" id="PS51387">
    <property type="entry name" value="FAD_PCMH"/>
    <property type="match status" value="1"/>
</dbReference>
<organism evidence="5 6">
    <name type="scientific">Paramagnetospirillum magnetotacticum MS-1</name>
    <dbReference type="NCBI Taxonomy" id="272627"/>
    <lineage>
        <taxon>Bacteria</taxon>
        <taxon>Pseudomonadati</taxon>
        <taxon>Pseudomonadota</taxon>
        <taxon>Alphaproteobacteria</taxon>
        <taxon>Rhodospirillales</taxon>
        <taxon>Magnetospirillaceae</taxon>
        <taxon>Paramagnetospirillum</taxon>
    </lineage>
</organism>
<protein>
    <submittedName>
        <fullName evidence="5">Periplasmic aromatic aldehyde oxidoreductase FAD binding subunit YagS 4-hydroxybenzoyl-CoA reductase beta subunit</fullName>
    </submittedName>
</protein>
<dbReference type="EMBL" id="JXSL01000027">
    <property type="protein sequence ID" value="KIL98519.1"/>
    <property type="molecule type" value="Genomic_DNA"/>
</dbReference>
<dbReference type="InterPro" id="IPR036683">
    <property type="entry name" value="CO_DH_flav_C_dom_sf"/>
</dbReference>
<feature type="domain" description="FAD-binding PCMH-type" evidence="4">
    <location>
        <begin position="2"/>
        <end position="217"/>
    </location>
</feature>
<dbReference type="PANTHER" id="PTHR42659:SF2">
    <property type="entry name" value="XANTHINE DEHYDROGENASE SUBUNIT C-RELATED"/>
    <property type="match status" value="1"/>
</dbReference>
<accession>A0A0C2YFM9</accession>
<dbReference type="Gene3D" id="3.30.43.10">
    <property type="entry name" value="Uridine Diphospho-n-acetylenolpyruvylglucosamine Reductase, domain 2"/>
    <property type="match status" value="1"/>
</dbReference>
<gene>
    <name evidence="5" type="ORF">CCC_01969</name>
</gene>
<dbReference type="GO" id="GO:0016491">
    <property type="term" value="F:oxidoreductase activity"/>
    <property type="evidence" value="ECO:0007669"/>
    <property type="project" value="UniProtKB-KW"/>
</dbReference>
<dbReference type="Proteomes" id="UP000031971">
    <property type="component" value="Unassembled WGS sequence"/>
</dbReference>
<dbReference type="Gene3D" id="3.30.390.50">
    <property type="entry name" value="CO dehydrogenase flavoprotein, C-terminal domain"/>
    <property type="match status" value="1"/>
</dbReference>
<dbReference type="AlphaFoldDB" id="A0A0C2YFM9"/>
<name>A0A0C2YFM9_PARME</name>
<dbReference type="GO" id="GO:0071949">
    <property type="term" value="F:FAD binding"/>
    <property type="evidence" value="ECO:0007669"/>
    <property type="project" value="InterPro"/>
</dbReference>
<dbReference type="OrthoDB" id="9814706at2"/>
<dbReference type="SUPFAM" id="SSF56176">
    <property type="entry name" value="FAD-binding/transporter-associated domain-like"/>
    <property type="match status" value="1"/>
</dbReference>
<evidence type="ECO:0000259" key="4">
    <source>
        <dbReference type="PROSITE" id="PS51387"/>
    </source>
</evidence>